<keyword evidence="8" id="KW-1185">Reference proteome</keyword>
<dbReference type="Pfam" id="PF00012">
    <property type="entry name" value="HSP70"/>
    <property type="match status" value="2"/>
</dbReference>
<dbReference type="FunFam" id="3.30.420.40:FF:000545">
    <property type="entry name" value="Endoplasmic reticulum chaperone BiP"/>
    <property type="match status" value="1"/>
</dbReference>
<dbReference type="FunFam" id="3.90.640.10:FF:000003">
    <property type="entry name" value="Molecular chaperone DnaK"/>
    <property type="match status" value="1"/>
</dbReference>
<reference evidence="7" key="1">
    <citation type="submission" date="2021-01" db="EMBL/GenBank/DDBJ databases">
        <title>Whole genome shotgun sequence of Actinocatenispora rupis NBRC 107355.</title>
        <authorList>
            <person name="Komaki H."/>
            <person name="Tamura T."/>
        </authorList>
    </citation>
    <scope>NUCLEOTIDE SEQUENCE</scope>
    <source>
        <strain evidence="7">NBRC 107355</strain>
    </source>
</reference>
<evidence type="ECO:0008006" key="9">
    <source>
        <dbReference type="Google" id="ProtNLM"/>
    </source>
</evidence>
<keyword evidence="4" id="KW-0346">Stress response</keyword>
<dbReference type="PROSITE" id="PS01036">
    <property type="entry name" value="HSP70_3"/>
    <property type="match status" value="1"/>
</dbReference>
<evidence type="ECO:0000256" key="3">
    <source>
        <dbReference type="ARBA" id="ARBA00022840"/>
    </source>
</evidence>
<dbReference type="InterPro" id="IPR043129">
    <property type="entry name" value="ATPase_NBD"/>
</dbReference>
<dbReference type="Gene3D" id="3.90.640.10">
    <property type="entry name" value="Actin, Chain A, domain 4"/>
    <property type="match status" value="1"/>
</dbReference>
<dbReference type="PRINTS" id="PR00301">
    <property type="entry name" value="HEATSHOCK70"/>
</dbReference>
<dbReference type="EMBL" id="BOMB01000007">
    <property type="protein sequence ID" value="GID10304.1"/>
    <property type="molecule type" value="Genomic_DNA"/>
</dbReference>
<evidence type="ECO:0000256" key="1">
    <source>
        <dbReference type="ARBA" id="ARBA00007381"/>
    </source>
</evidence>
<keyword evidence="2 6" id="KW-0547">Nucleotide-binding</keyword>
<organism evidence="7 8">
    <name type="scientific">Actinocatenispora rupis</name>
    <dbReference type="NCBI Taxonomy" id="519421"/>
    <lineage>
        <taxon>Bacteria</taxon>
        <taxon>Bacillati</taxon>
        <taxon>Actinomycetota</taxon>
        <taxon>Actinomycetes</taxon>
        <taxon>Micromonosporales</taxon>
        <taxon>Micromonosporaceae</taxon>
        <taxon>Actinocatenispora</taxon>
    </lineage>
</organism>
<evidence type="ECO:0000313" key="7">
    <source>
        <dbReference type="EMBL" id="GID10304.1"/>
    </source>
</evidence>
<gene>
    <name evidence="7" type="ORF">Aru02nite_11930</name>
</gene>
<dbReference type="Gene3D" id="3.30.420.40">
    <property type="match status" value="2"/>
</dbReference>
<keyword evidence="5" id="KW-0143">Chaperone</keyword>
<comment type="caution">
    <text evidence="7">The sequence shown here is derived from an EMBL/GenBank/DDBJ whole genome shotgun (WGS) entry which is preliminary data.</text>
</comment>
<name>A0A8J3NCD1_9ACTN</name>
<dbReference type="AlphaFoldDB" id="A0A8J3NCD1"/>
<dbReference type="CDD" id="cd24029">
    <property type="entry name" value="ASKHA_NBD_HSP70_DnaK_HscA_HscC"/>
    <property type="match status" value="1"/>
</dbReference>
<dbReference type="GO" id="GO:0005524">
    <property type="term" value="F:ATP binding"/>
    <property type="evidence" value="ECO:0007669"/>
    <property type="project" value="UniProtKB-KW"/>
</dbReference>
<dbReference type="Proteomes" id="UP000612808">
    <property type="component" value="Unassembled WGS sequence"/>
</dbReference>
<dbReference type="GO" id="GO:0140662">
    <property type="term" value="F:ATP-dependent protein folding chaperone"/>
    <property type="evidence" value="ECO:0007669"/>
    <property type="project" value="InterPro"/>
</dbReference>
<dbReference type="PROSITE" id="PS00329">
    <property type="entry name" value="HSP70_2"/>
    <property type="match status" value="1"/>
</dbReference>
<evidence type="ECO:0000256" key="4">
    <source>
        <dbReference type="ARBA" id="ARBA00023016"/>
    </source>
</evidence>
<proteinExistence type="inferred from homology"/>
<evidence type="ECO:0000313" key="8">
    <source>
        <dbReference type="Proteomes" id="UP000612808"/>
    </source>
</evidence>
<evidence type="ECO:0000256" key="5">
    <source>
        <dbReference type="ARBA" id="ARBA00023186"/>
    </source>
</evidence>
<comment type="similarity">
    <text evidence="1 6">Belongs to the heat shock protein 70 family.</text>
</comment>
<sequence length="530" mass="55319">MAVFGIDLGTTYSSVAYLDATGRPTVVRSREGGDSTPSAVYFSTADSVVVGAKAKDTAVLEPDLVVELIKRELGRHTTLTMHGQTFSAEEVSALILRRLVSDAADATGEQIDEAVITVPAYFGLAERAATRRAGELAGLTVIDVLSEPLAAAHSYRVGETGADRAILVYDLGGGTFDTTVVTVSAKGLHEVATGGDVELGGVDFDERLAEYVVDAFCTAHPDVSHPFDNSATVQDIRARVEEAKRRLSEETERTVRVMHEGRVTSVPITRERFEELTADLLDRTIEVTRQVLAAAAERGVPRIDEVLLVGGSSRMPAVAARVGAEFGIEPRLHDPDLAVARGAAWYAFEETYRRLAASGDTTGAARMASQSGLSADAEDRMAARSIGRVSARGYALAPRPGSRLTDDAEYAVVVEAHAALPASTSHELTSTADGAGQVDFTLLEESDGPSTSRYAPDGYRVIGAGAVRLPSTAPAGTGATVTVALSGSGVPTLSASVADGTPAQLAVNLIGQGSAPVAEARARLAAMKVG</sequence>
<dbReference type="PROSITE" id="PS00297">
    <property type="entry name" value="HSP70_1"/>
    <property type="match status" value="1"/>
</dbReference>
<dbReference type="SUPFAM" id="SSF53067">
    <property type="entry name" value="Actin-like ATPase domain"/>
    <property type="match status" value="2"/>
</dbReference>
<evidence type="ECO:0000256" key="2">
    <source>
        <dbReference type="ARBA" id="ARBA00022741"/>
    </source>
</evidence>
<evidence type="ECO:0000256" key="6">
    <source>
        <dbReference type="RuleBase" id="RU003322"/>
    </source>
</evidence>
<accession>A0A8J3NCD1</accession>
<keyword evidence="3 6" id="KW-0067">ATP-binding</keyword>
<dbReference type="InterPro" id="IPR018181">
    <property type="entry name" value="Heat_shock_70_CS"/>
</dbReference>
<dbReference type="RefSeq" id="WP_203655530.1">
    <property type="nucleotide sequence ID" value="NZ_BAAAZM010000003.1"/>
</dbReference>
<dbReference type="InterPro" id="IPR013126">
    <property type="entry name" value="Hsp_70_fam"/>
</dbReference>
<dbReference type="PANTHER" id="PTHR19375">
    <property type="entry name" value="HEAT SHOCK PROTEIN 70KDA"/>
    <property type="match status" value="1"/>
</dbReference>
<protein>
    <recommendedName>
        <fullName evidence="9">Molecular chaperone DnaK (HSP70)</fullName>
    </recommendedName>
</protein>